<reference evidence="1 2" key="1">
    <citation type="journal article" name="Sci. Rep.">
        <title>Genome-scale phylogenetic analyses confirm Olpidium as the closest living zoosporic fungus to the non-flagellated, terrestrial fungi.</title>
        <authorList>
            <person name="Chang Y."/>
            <person name="Rochon D."/>
            <person name="Sekimoto S."/>
            <person name="Wang Y."/>
            <person name="Chovatia M."/>
            <person name="Sandor L."/>
            <person name="Salamov A."/>
            <person name="Grigoriev I.V."/>
            <person name="Stajich J.E."/>
            <person name="Spatafora J.W."/>
        </authorList>
    </citation>
    <scope>NUCLEOTIDE SEQUENCE [LARGE SCALE GENOMIC DNA]</scope>
    <source>
        <strain evidence="1">S191</strain>
    </source>
</reference>
<dbReference type="AlphaFoldDB" id="A0A8H8DF77"/>
<dbReference type="EMBL" id="JAEFCI010011802">
    <property type="protein sequence ID" value="KAG5456399.1"/>
    <property type="molecule type" value="Genomic_DNA"/>
</dbReference>
<comment type="caution">
    <text evidence="1">The sequence shown here is derived from an EMBL/GenBank/DDBJ whole genome shotgun (WGS) entry which is preliminary data.</text>
</comment>
<protein>
    <submittedName>
        <fullName evidence="1">Uncharacterized protein</fullName>
    </submittedName>
</protein>
<accession>A0A8H8DF77</accession>
<organism evidence="1 2">
    <name type="scientific">Olpidium bornovanus</name>
    <dbReference type="NCBI Taxonomy" id="278681"/>
    <lineage>
        <taxon>Eukaryota</taxon>
        <taxon>Fungi</taxon>
        <taxon>Fungi incertae sedis</taxon>
        <taxon>Olpidiomycota</taxon>
        <taxon>Olpidiomycotina</taxon>
        <taxon>Olpidiomycetes</taxon>
        <taxon>Olpidiales</taxon>
        <taxon>Olpidiaceae</taxon>
        <taxon>Olpidium</taxon>
    </lineage>
</organism>
<sequence>KFSPLDWFGTLQGSSLQTNLRSYHLSTRASDVSPAIATPMGLEFPVWSSRETPVFFSADTATRVRDSGIFLCRYRDACRKVEMCSFPSSGCGRASSCQKINSCYSSLRVSLVPREFRTACVLFVTFEPFQGGRVSSLPAEAGARHEDTRPAFEHRALCHTRGLGACNQAAVRAHSLEFVSSVKKVPPKSTCKPL</sequence>
<proteinExistence type="predicted"/>
<evidence type="ECO:0000313" key="2">
    <source>
        <dbReference type="Proteomes" id="UP000673691"/>
    </source>
</evidence>
<name>A0A8H8DF77_9FUNG</name>
<gene>
    <name evidence="1" type="ORF">BJ554DRAFT_3870</name>
</gene>
<keyword evidence="2" id="KW-1185">Reference proteome</keyword>
<evidence type="ECO:0000313" key="1">
    <source>
        <dbReference type="EMBL" id="KAG5456399.1"/>
    </source>
</evidence>
<dbReference type="Proteomes" id="UP000673691">
    <property type="component" value="Unassembled WGS sequence"/>
</dbReference>
<feature type="non-terminal residue" evidence="1">
    <location>
        <position position="1"/>
    </location>
</feature>